<feature type="signal peptide" evidence="3">
    <location>
        <begin position="1"/>
        <end position="34"/>
    </location>
</feature>
<comment type="caution">
    <text evidence="4">The sequence shown here is derived from an EMBL/GenBank/DDBJ whole genome shotgun (WGS) entry which is preliminary data.</text>
</comment>
<evidence type="ECO:0008006" key="6">
    <source>
        <dbReference type="Google" id="ProtNLM"/>
    </source>
</evidence>
<keyword evidence="5" id="KW-1185">Reference proteome</keyword>
<evidence type="ECO:0000256" key="2">
    <source>
        <dbReference type="SAM" id="MobiDB-lite"/>
    </source>
</evidence>
<feature type="chain" id="PRO_5036689662" description="Peptidase" evidence="3">
    <location>
        <begin position="35"/>
        <end position="360"/>
    </location>
</feature>
<keyword evidence="1 3" id="KW-0732">Signal</keyword>
<dbReference type="AlphaFoldDB" id="A0A927M980"/>
<evidence type="ECO:0000256" key="1">
    <source>
        <dbReference type="ARBA" id="ARBA00022729"/>
    </source>
</evidence>
<dbReference type="Gene3D" id="2.40.10.10">
    <property type="entry name" value="Trypsin-like serine proteases"/>
    <property type="match status" value="2"/>
</dbReference>
<name>A0A927M980_9ACTN</name>
<organism evidence="4 5">
    <name type="scientific">Plantactinospora soyae</name>
    <dbReference type="NCBI Taxonomy" id="1544732"/>
    <lineage>
        <taxon>Bacteria</taxon>
        <taxon>Bacillati</taxon>
        <taxon>Actinomycetota</taxon>
        <taxon>Actinomycetes</taxon>
        <taxon>Micromonosporales</taxon>
        <taxon>Micromonosporaceae</taxon>
        <taxon>Plantactinospora</taxon>
    </lineage>
</organism>
<dbReference type="PANTHER" id="PTHR15462">
    <property type="entry name" value="SERINE PROTEASE"/>
    <property type="match status" value="1"/>
</dbReference>
<evidence type="ECO:0000313" key="5">
    <source>
        <dbReference type="Proteomes" id="UP000649753"/>
    </source>
</evidence>
<accession>A0A927M980</accession>
<dbReference type="InterPro" id="IPR050966">
    <property type="entry name" value="Glutamyl_endopeptidase"/>
</dbReference>
<dbReference type="EMBL" id="JADBEB010000001">
    <property type="protein sequence ID" value="MBE1487658.1"/>
    <property type="molecule type" value="Genomic_DNA"/>
</dbReference>
<gene>
    <name evidence="4" type="ORF">H4W31_003296</name>
</gene>
<sequence>MRVLANRASRATSVTVALMMAAVSALALSQSASAAPAPGLDPAATAEAWAAGRAEYGAGATEHQAVVAYWTPERMRAAQPAEESPAYRQAVKRYVDSGQTARQSVDRGARLTVPPTAGELGVPNSGPVPAALNPNFASNHPTARTSGKVFFTMGGGNFVCSGTVINSEGQDSVWTAGHCTHPGGPGGALATNWAFVPAFDDDLANQRPFGTWTAARLIPAAAWQASSNFNEDMAVAVMNTLNGQHIVARLGGQGLDVNRGLNVAINAFGYPQEAPFDGGNLLRCSGTSQPESPGATQTIRIPCDMTRGSSGGGWLLNWDGNFGYLYGVNSRIDRIVAPTIMISPFFDNTALNLYNQTRNL</sequence>
<dbReference type="RefSeq" id="WP_192767467.1">
    <property type="nucleotide sequence ID" value="NZ_JADBEB010000001.1"/>
</dbReference>
<dbReference type="Proteomes" id="UP000649753">
    <property type="component" value="Unassembled WGS sequence"/>
</dbReference>
<feature type="region of interest" description="Disordered" evidence="2">
    <location>
        <begin position="98"/>
        <end position="126"/>
    </location>
</feature>
<dbReference type="InterPro" id="IPR009003">
    <property type="entry name" value="Peptidase_S1_PA"/>
</dbReference>
<evidence type="ECO:0000313" key="4">
    <source>
        <dbReference type="EMBL" id="MBE1487658.1"/>
    </source>
</evidence>
<dbReference type="PANTHER" id="PTHR15462:SF19">
    <property type="entry name" value="PEPTIDASE S1 DOMAIN-CONTAINING PROTEIN"/>
    <property type="match status" value="1"/>
</dbReference>
<evidence type="ECO:0000256" key="3">
    <source>
        <dbReference type="SAM" id="SignalP"/>
    </source>
</evidence>
<dbReference type="SUPFAM" id="SSF50494">
    <property type="entry name" value="Trypsin-like serine proteases"/>
    <property type="match status" value="1"/>
</dbReference>
<reference evidence="4" key="1">
    <citation type="submission" date="2020-10" db="EMBL/GenBank/DDBJ databases">
        <title>Sequencing the genomes of 1000 actinobacteria strains.</title>
        <authorList>
            <person name="Klenk H.-P."/>
        </authorList>
    </citation>
    <scope>NUCLEOTIDE SEQUENCE</scope>
    <source>
        <strain evidence="4">DSM 46832</strain>
    </source>
</reference>
<dbReference type="InterPro" id="IPR043504">
    <property type="entry name" value="Peptidase_S1_PA_chymotrypsin"/>
</dbReference>
<protein>
    <recommendedName>
        <fullName evidence="6">Peptidase</fullName>
    </recommendedName>
</protein>
<proteinExistence type="predicted"/>